<evidence type="ECO:0000256" key="6">
    <source>
        <dbReference type="ARBA" id="ARBA00022695"/>
    </source>
</evidence>
<evidence type="ECO:0000256" key="3">
    <source>
        <dbReference type="ARBA" id="ARBA00009014"/>
    </source>
</evidence>
<dbReference type="Proteomes" id="UP000196655">
    <property type="component" value="Unassembled WGS sequence"/>
</dbReference>
<comment type="pathway">
    <text evidence="2 11">Cofactor biosynthesis; NAD(+) biosynthesis; deamido-NAD(+) from nicotinate D-ribonucleotide: step 1/1.</text>
</comment>
<evidence type="ECO:0000256" key="10">
    <source>
        <dbReference type="ARBA" id="ARBA00048721"/>
    </source>
</evidence>
<keyword evidence="5 11" id="KW-0808">Transferase</keyword>
<sequence>MMTPPNPRYGRIWDDCRVGLLGGSFNPAHAGHRHISVEAMKRLGLDAVWWLVSPQNPLKPAAGMAPFAERIDSARRAARHPRIVVTGIEADLGTRFTADTLTALAARFPRTEFVWLMGADNLAQIRHWQRWTKIFQTVPVAVYDRPSYSLRALSGLAAQRFARARIDQDHTRALAGTAPPAWVFFLAKRHPASATALRAARQLRPDPVDAAAHKRRAAAQP</sequence>
<comment type="function">
    <text evidence="1 11">Catalyzes the reversible adenylation of nicotinate mononucleotide (NaMN) to nicotinic acid adenine dinucleotide (NaAD).</text>
</comment>
<dbReference type="GO" id="GO:0005524">
    <property type="term" value="F:ATP binding"/>
    <property type="evidence" value="ECO:0007669"/>
    <property type="project" value="UniProtKB-KW"/>
</dbReference>
<dbReference type="InterPro" id="IPR005248">
    <property type="entry name" value="NadD/NMNAT"/>
</dbReference>
<evidence type="ECO:0000256" key="9">
    <source>
        <dbReference type="ARBA" id="ARBA00023027"/>
    </source>
</evidence>
<keyword evidence="9 11" id="KW-0520">NAD</keyword>
<dbReference type="OrthoDB" id="5295945at2"/>
<keyword evidence="7 11" id="KW-0547">Nucleotide-binding</keyword>
<dbReference type="GO" id="GO:0009435">
    <property type="term" value="P:NAD+ biosynthetic process"/>
    <property type="evidence" value="ECO:0007669"/>
    <property type="project" value="UniProtKB-UniRule"/>
</dbReference>
<evidence type="ECO:0000256" key="2">
    <source>
        <dbReference type="ARBA" id="ARBA00005019"/>
    </source>
</evidence>
<evidence type="ECO:0000256" key="1">
    <source>
        <dbReference type="ARBA" id="ARBA00002324"/>
    </source>
</evidence>
<dbReference type="SUPFAM" id="SSF52374">
    <property type="entry name" value="Nucleotidylyl transferase"/>
    <property type="match status" value="1"/>
</dbReference>
<evidence type="ECO:0000256" key="4">
    <source>
        <dbReference type="ARBA" id="ARBA00022642"/>
    </source>
</evidence>
<keyword evidence="6 11" id="KW-0548">Nucleotidyltransferase</keyword>
<dbReference type="EMBL" id="NHON01000032">
    <property type="protein sequence ID" value="OWJ65734.1"/>
    <property type="molecule type" value="Genomic_DNA"/>
</dbReference>
<dbReference type="PANTHER" id="PTHR39321:SF3">
    <property type="entry name" value="PHOSPHOPANTETHEINE ADENYLYLTRANSFERASE"/>
    <property type="match status" value="1"/>
</dbReference>
<dbReference type="CDD" id="cd02165">
    <property type="entry name" value="NMNAT"/>
    <property type="match status" value="1"/>
</dbReference>
<comment type="catalytic activity">
    <reaction evidence="10 11">
        <text>nicotinate beta-D-ribonucleotide + ATP + H(+) = deamido-NAD(+) + diphosphate</text>
        <dbReference type="Rhea" id="RHEA:22860"/>
        <dbReference type="ChEBI" id="CHEBI:15378"/>
        <dbReference type="ChEBI" id="CHEBI:30616"/>
        <dbReference type="ChEBI" id="CHEBI:33019"/>
        <dbReference type="ChEBI" id="CHEBI:57502"/>
        <dbReference type="ChEBI" id="CHEBI:58437"/>
        <dbReference type="EC" id="2.7.7.18"/>
    </reaction>
</comment>
<protein>
    <recommendedName>
        <fullName evidence="11">Probable nicotinate-nucleotide adenylyltransferase</fullName>
        <ecNumber evidence="11">2.7.7.18</ecNumber>
    </recommendedName>
    <alternativeName>
        <fullName evidence="11">Deamido-NAD(+) diphosphorylase</fullName>
    </alternativeName>
    <alternativeName>
        <fullName evidence="11">Deamido-NAD(+) pyrophosphorylase</fullName>
    </alternativeName>
    <alternativeName>
        <fullName evidence="11">Nicotinate mononucleotide adenylyltransferase</fullName>
        <shortName evidence="11">NaMN adenylyltransferase</shortName>
    </alternativeName>
</protein>
<reference evidence="14" key="1">
    <citation type="submission" date="2017-05" db="EMBL/GenBank/DDBJ databases">
        <authorList>
            <person name="Macchi M."/>
            <person name="Festa S."/>
            <person name="Coppotelli B.M."/>
            <person name="Morelli I.S."/>
        </authorList>
    </citation>
    <scope>NUCLEOTIDE SEQUENCE [LARGE SCALE GENOMIC DNA]</scope>
    <source>
        <strain evidence="14">I</strain>
    </source>
</reference>
<organism evidence="13 14">
    <name type="scientific">Inquilinus limosus</name>
    <dbReference type="NCBI Taxonomy" id="171674"/>
    <lineage>
        <taxon>Bacteria</taxon>
        <taxon>Pseudomonadati</taxon>
        <taxon>Pseudomonadota</taxon>
        <taxon>Alphaproteobacteria</taxon>
        <taxon>Rhodospirillales</taxon>
        <taxon>Rhodospirillaceae</taxon>
        <taxon>Inquilinus</taxon>
    </lineage>
</organism>
<keyword evidence="14" id="KW-1185">Reference proteome</keyword>
<keyword evidence="4 11" id="KW-0662">Pyridine nucleotide biosynthesis</keyword>
<dbReference type="AlphaFoldDB" id="A0A211ZKN0"/>
<proteinExistence type="inferred from homology"/>
<evidence type="ECO:0000256" key="7">
    <source>
        <dbReference type="ARBA" id="ARBA00022741"/>
    </source>
</evidence>
<gene>
    <name evidence="11" type="primary">nadD</name>
    <name evidence="13" type="ORF">BWR60_17755</name>
</gene>
<dbReference type="RefSeq" id="WP_088152365.1">
    <property type="nucleotide sequence ID" value="NZ_NHON01000032.1"/>
</dbReference>
<dbReference type="InterPro" id="IPR014729">
    <property type="entry name" value="Rossmann-like_a/b/a_fold"/>
</dbReference>
<evidence type="ECO:0000313" key="14">
    <source>
        <dbReference type="Proteomes" id="UP000196655"/>
    </source>
</evidence>
<dbReference type="HAMAP" id="MF_00244">
    <property type="entry name" value="NaMN_adenylyltr"/>
    <property type="match status" value="1"/>
</dbReference>
<evidence type="ECO:0000313" key="13">
    <source>
        <dbReference type="EMBL" id="OWJ65734.1"/>
    </source>
</evidence>
<dbReference type="UniPathway" id="UPA00253">
    <property type="reaction ID" value="UER00332"/>
</dbReference>
<evidence type="ECO:0000256" key="8">
    <source>
        <dbReference type="ARBA" id="ARBA00022840"/>
    </source>
</evidence>
<feature type="domain" description="Cytidyltransferase-like" evidence="12">
    <location>
        <begin position="20"/>
        <end position="199"/>
    </location>
</feature>
<dbReference type="EC" id="2.7.7.18" evidence="11"/>
<dbReference type="GO" id="GO:0004515">
    <property type="term" value="F:nicotinate-nucleotide adenylyltransferase activity"/>
    <property type="evidence" value="ECO:0007669"/>
    <property type="project" value="UniProtKB-UniRule"/>
</dbReference>
<dbReference type="NCBIfam" id="NF000845">
    <property type="entry name" value="PRK00071.2-4"/>
    <property type="match status" value="1"/>
</dbReference>
<dbReference type="PANTHER" id="PTHR39321">
    <property type="entry name" value="NICOTINATE-NUCLEOTIDE ADENYLYLTRANSFERASE-RELATED"/>
    <property type="match status" value="1"/>
</dbReference>
<dbReference type="Pfam" id="PF01467">
    <property type="entry name" value="CTP_transf_like"/>
    <property type="match status" value="1"/>
</dbReference>
<comment type="similarity">
    <text evidence="3 11">Belongs to the NadD family.</text>
</comment>
<evidence type="ECO:0000256" key="5">
    <source>
        <dbReference type="ARBA" id="ARBA00022679"/>
    </source>
</evidence>
<evidence type="ECO:0000256" key="11">
    <source>
        <dbReference type="HAMAP-Rule" id="MF_00244"/>
    </source>
</evidence>
<dbReference type="Gene3D" id="3.40.50.620">
    <property type="entry name" value="HUPs"/>
    <property type="match status" value="1"/>
</dbReference>
<evidence type="ECO:0000259" key="12">
    <source>
        <dbReference type="Pfam" id="PF01467"/>
    </source>
</evidence>
<name>A0A211ZKN0_9PROT</name>
<comment type="caution">
    <text evidence="13">The sequence shown here is derived from an EMBL/GenBank/DDBJ whole genome shotgun (WGS) entry which is preliminary data.</text>
</comment>
<keyword evidence="8 11" id="KW-0067">ATP-binding</keyword>
<dbReference type="STRING" id="1122125.GCA_000423185_03778"/>
<dbReference type="InterPro" id="IPR004821">
    <property type="entry name" value="Cyt_trans-like"/>
</dbReference>
<accession>A0A211ZKN0</accession>
<dbReference type="NCBIfam" id="NF000843">
    <property type="entry name" value="PRK00071.2-2"/>
    <property type="match status" value="1"/>
</dbReference>